<reference evidence="3 4" key="1">
    <citation type="journal article" date="2014" name="BMC Genomics">
        <title>Genome sequencing of four Aureobasidium pullulans varieties: biotechnological potential, stress tolerance, and description of new species.</title>
        <authorList>
            <person name="Gostin Ar C."/>
            <person name="Ohm R.A."/>
            <person name="Kogej T."/>
            <person name="Sonjak S."/>
            <person name="Turk M."/>
            <person name="Zajc J."/>
            <person name="Zalar P."/>
            <person name="Grube M."/>
            <person name="Sun H."/>
            <person name="Han J."/>
            <person name="Sharma A."/>
            <person name="Chiniquy J."/>
            <person name="Ngan C.Y."/>
            <person name="Lipzen A."/>
            <person name="Barry K."/>
            <person name="Grigoriev I.V."/>
            <person name="Gunde-Cimerman N."/>
        </authorList>
    </citation>
    <scope>NUCLEOTIDE SEQUENCE [LARGE SCALE GENOMIC DNA]</scope>
    <source>
        <strain evidence="3 4">CBS 147.97</strain>
    </source>
</reference>
<dbReference type="AlphaFoldDB" id="A0A074WNI9"/>
<evidence type="ECO:0000313" key="4">
    <source>
        <dbReference type="Proteomes" id="UP000027730"/>
    </source>
</evidence>
<protein>
    <submittedName>
        <fullName evidence="3">N-acetyltransferase GCN5</fullName>
    </submittedName>
</protein>
<dbReference type="RefSeq" id="XP_013427327.1">
    <property type="nucleotide sequence ID" value="XM_013571873.1"/>
</dbReference>
<accession>A0A074WNI9</accession>
<gene>
    <name evidence="3" type="ORF">M436DRAFT_82375</name>
</gene>
<evidence type="ECO:0000256" key="1">
    <source>
        <dbReference type="SAM" id="MobiDB-lite"/>
    </source>
</evidence>
<dbReference type="GO" id="GO:0016747">
    <property type="term" value="F:acyltransferase activity, transferring groups other than amino-acyl groups"/>
    <property type="evidence" value="ECO:0007669"/>
    <property type="project" value="InterPro"/>
</dbReference>
<dbReference type="Proteomes" id="UP000027730">
    <property type="component" value="Unassembled WGS sequence"/>
</dbReference>
<feature type="domain" description="N-acetyltransferase" evidence="2">
    <location>
        <begin position="15"/>
        <end position="175"/>
    </location>
</feature>
<dbReference type="STRING" id="1043004.A0A074WNI9"/>
<evidence type="ECO:0000313" key="3">
    <source>
        <dbReference type="EMBL" id="KEQ73119.1"/>
    </source>
</evidence>
<dbReference type="InterPro" id="IPR000182">
    <property type="entry name" value="GNAT_dom"/>
</dbReference>
<dbReference type="PANTHER" id="PTHR43792:SF16">
    <property type="entry name" value="N-ACETYLTRANSFERASE DOMAIN-CONTAINING PROTEIN"/>
    <property type="match status" value="1"/>
</dbReference>
<dbReference type="InterPro" id="IPR016181">
    <property type="entry name" value="Acyl_CoA_acyltransferase"/>
</dbReference>
<keyword evidence="4" id="KW-1185">Reference proteome</keyword>
<dbReference type="PROSITE" id="PS51186">
    <property type="entry name" value="GNAT"/>
    <property type="match status" value="1"/>
</dbReference>
<dbReference type="SUPFAM" id="SSF55729">
    <property type="entry name" value="Acyl-CoA N-acyltransferases (Nat)"/>
    <property type="match status" value="1"/>
</dbReference>
<proteinExistence type="predicted"/>
<dbReference type="GeneID" id="25416982"/>
<dbReference type="EMBL" id="KL584710">
    <property type="protein sequence ID" value="KEQ73119.1"/>
    <property type="molecule type" value="Genomic_DNA"/>
</dbReference>
<name>A0A074WNI9_9PEZI</name>
<dbReference type="OrthoDB" id="64477at2759"/>
<sequence>MAESNPNSSSKPQRLCLRPRRESDAEALFPTMSHSDSMRYWSRAPFTSVADLRKDFASTESPTCTWKIWAITKLDSDTAIGFVAASSKRRGVSEIGYLIAREELGKGYGREAVGLLISQLFGQGQRRVFADVDPDNRGSIKLLETSGFKLEGRLRAEWETHIGIRDSLIYGLLADKPTVAQ</sequence>
<evidence type="ECO:0000259" key="2">
    <source>
        <dbReference type="PROSITE" id="PS51186"/>
    </source>
</evidence>
<dbReference type="PANTHER" id="PTHR43792">
    <property type="entry name" value="GNAT FAMILY, PUTATIVE (AFU_ORTHOLOGUE AFUA_3G00765)-RELATED-RELATED"/>
    <property type="match status" value="1"/>
</dbReference>
<dbReference type="Pfam" id="PF13302">
    <property type="entry name" value="Acetyltransf_3"/>
    <property type="match status" value="1"/>
</dbReference>
<dbReference type="HOGENOM" id="CLU_013985_3_6_1"/>
<keyword evidence="3" id="KW-0808">Transferase</keyword>
<feature type="region of interest" description="Disordered" evidence="1">
    <location>
        <begin position="1"/>
        <end position="20"/>
    </location>
</feature>
<feature type="compositionally biased region" description="Polar residues" evidence="1">
    <location>
        <begin position="1"/>
        <end position="12"/>
    </location>
</feature>
<dbReference type="Gene3D" id="3.40.630.30">
    <property type="match status" value="1"/>
</dbReference>
<organism evidence="3 4">
    <name type="scientific">Aureobasidium namibiae CBS 147.97</name>
    <dbReference type="NCBI Taxonomy" id="1043004"/>
    <lineage>
        <taxon>Eukaryota</taxon>
        <taxon>Fungi</taxon>
        <taxon>Dikarya</taxon>
        <taxon>Ascomycota</taxon>
        <taxon>Pezizomycotina</taxon>
        <taxon>Dothideomycetes</taxon>
        <taxon>Dothideomycetidae</taxon>
        <taxon>Dothideales</taxon>
        <taxon>Saccotheciaceae</taxon>
        <taxon>Aureobasidium</taxon>
    </lineage>
</organism>
<dbReference type="InterPro" id="IPR051531">
    <property type="entry name" value="N-acetyltransferase"/>
</dbReference>